<dbReference type="AlphaFoldDB" id="A0AAV3PJM1"/>
<feature type="compositionally biased region" description="Low complexity" evidence="1">
    <location>
        <begin position="58"/>
        <end position="73"/>
    </location>
</feature>
<dbReference type="Pfam" id="PF24747">
    <property type="entry name" value="Zn-ribbon_GIR1"/>
    <property type="match status" value="1"/>
</dbReference>
<evidence type="ECO:0000313" key="3">
    <source>
        <dbReference type="EMBL" id="GAA0151448.1"/>
    </source>
</evidence>
<feature type="compositionally biased region" description="Polar residues" evidence="1">
    <location>
        <begin position="74"/>
        <end position="85"/>
    </location>
</feature>
<feature type="domain" description="GIR1-like zinc ribbon" evidence="2">
    <location>
        <begin position="92"/>
        <end position="125"/>
    </location>
</feature>
<evidence type="ECO:0000259" key="2">
    <source>
        <dbReference type="Pfam" id="PF24747"/>
    </source>
</evidence>
<gene>
    <name evidence="3" type="ORF">LIER_37290</name>
</gene>
<feature type="region of interest" description="Disordered" evidence="1">
    <location>
        <begin position="28"/>
        <end position="86"/>
    </location>
</feature>
<protein>
    <recommendedName>
        <fullName evidence="2">GIR1-like zinc ribbon domain-containing protein</fullName>
    </recommendedName>
</protein>
<name>A0AAV3PJM1_LITER</name>
<keyword evidence="4" id="KW-1185">Reference proteome</keyword>
<comment type="caution">
    <text evidence="3">The sequence shown here is derived from an EMBL/GenBank/DDBJ whole genome shotgun (WGS) entry which is preliminary data.</text>
</comment>
<evidence type="ECO:0000313" key="4">
    <source>
        <dbReference type="Proteomes" id="UP001454036"/>
    </source>
</evidence>
<dbReference type="InterPro" id="IPR056440">
    <property type="entry name" value="Zn-ribbon_GIR1"/>
</dbReference>
<accession>A0AAV3PJM1</accession>
<sequence>MSILVFSSVWTDIKIFHEEGITWKPASVPMSNRNSNGRKLELKLNLSPPGMNRRVESPSRSASVSPQSSCVSSELNQDDYSTRYSKSPEAKSMLLVGCPNCLMYVMLSEEDPRCPKCKSGVLLDVFKDNKSYQEKKQ</sequence>
<evidence type="ECO:0000256" key="1">
    <source>
        <dbReference type="SAM" id="MobiDB-lite"/>
    </source>
</evidence>
<organism evidence="3 4">
    <name type="scientific">Lithospermum erythrorhizon</name>
    <name type="common">Purple gromwell</name>
    <name type="synonym">Lithospermum officinale var. erythrorhizon</name>
    <dbReference type="NCBI Taxonomy" id="34254"/>
    <lineage>
        <taxon>Eukaryota</taxon>
        <taxon>Viridiplantae</taxon>
        <taxon>Streptophyta</taxon>
        <taxon>Embryophyta</taxon>
        <taxon>Tracheophyta</taxon>
        <taxon>Spermatophyta</taxon>
        <taxon>Magnoliopsida</taxon>
        <taxon>eudicotyledons</taxon>
        <taxon>Gunneridae</taxon>
        <taxon>Pentapetalae</taxon>
        <taxon>asterids</taxon>
        <taxon>lamiids</taxon>
        <taxon>Boraginales</taxon>
        <taxon>Boraginaceae</taxon>
        <taxon>Boraginoideae</taxon>
        <taxon>Lithospermeae</taxon>
        <taxon>Lithospermum</taxon>
    </lineage>
</organism>
<reference evidence="3 4" key="1">
    <citation type="submission" date="2024-01" db="EMBL/GenBank/DDBJ databases">
        <title>The complete chloroplast genome sequence of Lithospermum erythrorhizon: insights into the phylogenetic relationship among Boraginaceae species and the maternal lineages of purple gromwells.</title>
        <authorList>
            <person name="Okada T."/>
            <person name="Watanabe K."/>
        </authorList>
    </citation>
    <scope>NUCLEOTIDE SEQUENCE [LARGE SCALE GENOMIC DNA]</scope>
</reference>
<dbReference type="InterPro" id="IPR055281">
    <property type="entry name" value="GIR1-2/SIED1"/>
</dbReference>
<dbReference type="PANTHER" id="PTHR33177:SF77">
    <property type="entry name" value="LITAF DOMAIN-CONTAINING PROTEIN"/>
    <property type="match status" value="1"/>
</dbReference>
<dbReference type="Proteomes" id="UP001454036">
    <property type="component" value="Unassembled WGS sequence"/>
</dbReference>
<dbReference type="PANTHER" id="PTHR33177">
    <property type="entry name" value="PUTATIVE-RELATED"/>
    <property type="match status" value="1"/>
</dbReference>
<dbReference type="EMBL" id="BAABME010017814">
    <property type="protein sequence ID" value="GAA0151448.1"/>
    <property type="molecule type" value="Genomic_DNA"/>
</dbReference>
<proteinExistence type="predicted"/>